<keyword evidence="3" id="KW-0547">Nucleotide-binding</keyword>
<dbReference type="AlphaFoldDB" id="A0A6U0WH08"/>
<dbReference type="SMART" id="SM00717">
    <property type="entry name" value="SANT"/>
    <property type="match status" value="2"/>
</dbReference>
<feature type="domain" description="SANT" evidence="14">
    <location>
        <begin position="896"/>
        <end position="951"/>
    </location>
</feature>
<evidence type="ECO:0000259" key="12">
    <source>
        <dbReference type="PROSITE" id="PS51192"/>
    </source>
</evidence>
<dbReference type="GO" id="GO:0004386">
    <property type="term" value="F:helicase activity"/>
    <property type="evidence" value="ECO:0007669"/>
    <property type="project" value="UniProtKB-KW"/>
</dbReference>
<evidence type="ECO:0000256" key="6">
    <source>
        <dbReference type="ARBA" id="ARBA00022840"/>
    </source>
</evidence>
<dbReference type="InterPro" id="IPR015195">
    <property type="entry name" value="SLIDE"/>
</dbReference>
<evidence type="ECO:0000256" key="11">
    <source>
        <dbReference type="SAM" id="MobiDB-lite"/>
    </source>
</evidence>
<dbReference type="InterPro" id="IPR017884">
    <property type="entry name" value="SANT_dom"/>
</dbReference>
<dbReference type="GO" id="GO:0016887">
    <property type="term" value="F:ATP hydrolysis activity"/>
    <property type="evidence" value="ECO:0007669"/>
    <property type="project" value="TreeGrafter"/>
</dbReference>
<dbReference type="PANTHER" id="PTHR45623">
    <property type="entry name" value="CHROMODOMAIN-HELICASE-DNA-BINDING PROTEIN 3-RELATED-RELATED"/>
    <property type="match status" value="1"/>
</dbReference>
<dbReference type="EMBL" id="HBEA01018247">
    <property type="protein sequence ID" value="CAD8264364.1"/>
    <property type="molecule type" value="Transcribed_RNA"/>
</dbReference>
<reference evidence="16" key="1">
    <citation type="submission" date="2021-01" db="EMBL/GenBank/DDBJ databases">
        <authorList>
            <person name="Corre E."/>
            <person name="Pelletier E."/>
            <person name="Niang G."/>
            <person name="Scheremetjew M."/>
            <person name="Finn R."/>
            <person name="Kale V."/>
            <person name="Holt S."/>
            <person name="Cochrane G."/>
            <person name="Meng A."/>
            <person name="Brown T."/>
            <person name="Cohen L."/>
        </authorList>
    </citation>
    <scope>NUCLEOTIDE SEQUENCE</scope>
    <source>
        <strain evidence="16">CCMP2078</strain>
    </source>
</reference>
<dbReference type="SMART" id="SM00487">
    <property type="entry name" value="DEXDc"/>
    <property type="match status" value="1"/>
</dbReference>
<dbReference type="GO" id="GO:0042393">
    <property type="term" value="F:histone binding"/>
    <property type="evidence" value="ECO:0007669"/>
    <property type="project" value="TreeGrafter"/>
</dbReference>
<protein>
    <recommendedName>
        <fullName evidence="17">Chromatin-remodeling complex ATPase chain</fullName>
    </recommendedName>
</protein>
<evidence type="ECO:0000256" key="1">
    <source>
        <dbReference type="ARBA" id="ARBA00004123"/>
    </source>
</evidence>
<name>A0A6U0WH08_9STRA</name>
<dbReference type="InterPro" id="IPR009057">
    <property type="entry name" value="Homeodomain-like_sf"/>
</dbReference>
<keyword evidence="8" id="KW-0238">DNA-binding</keyword>
<dbReference type="CDD" id="cd17997">
    <property type="entry name" value="DEXHc_SMARCA1_SMARCA5"/>
    <property type="match status" value="1"/>
</dbReference>
<dbReference type="Gene3D" id="1.10.1040.30">
    <property type="entry name" value="ISWI, HAND domain"/>
    <property type="match status" value="1"/>
</dbReference>
<organism evidence="16">
    <name type="scientific">Pinguiococcus pyrenoidosus</name>
    <dbReference type="NCBI Taxonomy" id="172671"/>
    <lineage>
        <taxon>Eukaryota</taxon>
        <taxon>Sar</taxon>
        <taxon>Stramenopiles</taxon>
        <taxon>Ochrophyta</taxon>
        <taxon>Pinguiophyceae</taxon>
        <taxon>Pinguiochrysidales</taxon>
        <taxon>Pinguiochrysidaceae</taxon>
        <taxon>Pinguiococcus</taxon>
    </lineage>
</organism>
<feature type="region of interest" description="Disordered" evidence="11">
    <location>
        <begin position="1"/>
        <end position="139"/>
    </location>
</feature>
<keyword evidence="4" id="KW-0378">Hydrolase</keyword>
<dbReference type="InterPro" id="IPR014001">
    <property type="entry name" value="Helicase_ATP-bd"/>
</dbReference>
<dbReference type="InterPro" id="IPR027417">
    <property type="entry name" value="P-loop_NTPase"/>
</dbReference>
<feature type="region of interest" description="Disordered" evidence="11">
    <location>
        <begin position="163"/>
        <end position="183"/>
    </location>
</feature>
<dbReference type="Gene3D" id="1.20.5.1190">
    <property type="entry name" value="iswi atpase"/>
    <property type="match status" value="1"/>
</dbReference>
<dbReference type="Gene3D" id="1.10.10.60">
    <property type="entry name" value="Homeodomain-like"/>
    <property type="match status" value="2"/>
</dbReference>
<comment type="similarity">
    <text evidence="2">Belongs to the SNF2/RAD54 helicase family. ISWI subfamily.</text>
</comment>
<proteinExistence type="inferred from homology"/>
<keyword evidence="5" id="KW-0347">Helicase</keyword>
<feature type="region of interest" description="Disordered" evidence="11">
    <location>
        <begin position="1069"/>
        <end position="1100"/>
    </location>
</feature>
<evidence type="ECO:0000259" key="13">
    <source>
        <dbReference type="PROSITE" id="PS51194"/>
    </source>
</evidence>
<feature type="compositionally biased region" description="Acidic residues" evidence="11">
    <location>
        <begin position="33"/>
        <end position="57"/>
    </location>
</feature>
<dbReference type="InterPro" id="IPR038718">
    <property type="entry name" value="SNF2-like_sf"/>
</dbReference>
<dbReference type="GO" id="GO:0000785">
    <property type="term" value="C:chromatin"/>
    <property type="evidence" value="ECO:0007669"/>
    <property type="project" value="TreeGrafter"/>
</dbReference>
<dbReference type="FunFam" id="3.40.50.300:FF:000082">
    <property type="entry name" value="ISWI chromatin remodeling complex ATPase ISW1"/>
    <property type="match status" value="1"/>
</dbReference>
<evidence type="ECO:0000256" key="5">
    <source>
        <dbReference type="ARBA" id="ARBA00022806"/>
    </source>
</evidence>
<dbReference type="InterPro" id="IPR000330">
    <property type="entry name" value="SNF2_N"/>
</dbReference>
<dbReference type="GO" id="GO:0005524">
    <property type="term" value="F:ATP binding"/>
    <property type="evidence" value="ECO:0007669"/>
    <property type="project" value="UniProtKB-KW"/>
</dbReference>
<sequence>MESEEAPEVVDTPQEAEVEAKAETGATPTDAPESTEADEDLLSSDDEPEEDDEEDGGAEAAQAWTGVADGSEATQDEEDVRKEQAERLAKLRETFAKEGESEVESQTPESAPADQQEETGEQPKTFQADQAPPESEERKREKLLQYLMAQSEVFAHFLVGREDTSAGGKKGKKKAKSAGRTRMSEAAEDAALMANALSKQRVTRLDRQPSIIKHGKMRPYQLEGLNWMIRLHDNGVNGILADEMGLGKTLQTISLLAYLREARKNTGPHIVIVPKTVCGNWMREFARWCPEIRTLKLLGSKAERKRILIQDMRPGQFDVLVTSYESVLREKSSLCKVPWRFLIIDEAHRIKNENSSLSKVVRLFKVQSRLLITGTPLQNNLHELWALLNFLLPEVFDSADVFDEWFNLSDEGGKENVVRKLHTVLKPFMLRRGKKDVEKELPPKTETKLFIGMSAMQREMYTNILSKEAIYLNSLGGPSKVQMLNILMQLRKVCNHPYLFEGAEPGPPYTNGPHLWTNCGKMTLLSKLLPKLRAQGSRVLIFCQMTRMLDILEDVMQLFGHRYCRIDGSTSSEDRDRQMDEFNAPESPYFAFLLSTRAGGLGINLNTADIVVLYDSDWNPQMDLQAMDRAHRIGQTKPVRVFRFVTEGTVEEKIIERAERKLFLDAAVIQQGRLADKNSQLAKDELMTMVRFGAEQIMQSKEGTLTDEDIDALLKHGEERTKEEQDRIKQDMQHSLANFSLVTEEGDTSLFEFEGADYKKKKGGGNFINLAQRERKRNYDVDEYFRDALQAGSGRGRTGDRKRRGLTMQDFQFYNRGRLEQIQQKEFSLADKKQQTVQILKELRKKESKERRAVAAGQIPDEGTRKKIEDLEMELEEGDYELSDELRQEKQELIEESFGHWTKKDFKSFVSAMERHGREDVDLIVREVSLETGKTEEDIARYYTTFWTRYEELPEHPKILERIEKGERRIARLKEIKHALDVKVARHPDPWRLMSINYNGNKGKMYTLEEDVFLINMMHRHGYGEWERIRLEIRRAWQFRFDWYFKSRNVNEIQRRCDTLIRVIEKENEEFEGSDSRGRGKRQSADGGASSSSRPRKRTR</sequence>
<keyword evidence="6" id="KW-0067">ATP-binding</keyword>
<evidence type="ECO:0000259" key="14">
    <source>
        <dbReference type="PROSITE" id="PS51293"/>
    </source>
</evidence>
<dbReference type="SUPFAM" id="SSF46689">
    <property type="entry name" value="Homeodomain-like"/>
    <property type="match status" value="2"/>
</dbReference>
<dbReference type="GO" id="GO:0034728">
    <property type="term" value="P:nucleosome organization"/>
    <property type="evidence" value="ECO:0007669"/>
    <property type="project" value="TreeGrafter"/>
</dbReference>
<dbReference type="InterPro" id="IPR001650">
    <property type="entry name" value="Helicase_C-like"/>
</dbReference>
<evidence type="ECO:0000256" key="10">
    <source>
        <dbReference type="SAM" id="Coils"/>
    </source>
</evidence>
<gene>
    <name evidence="15" type="ORF">PPYR1160_LOCUS13867</name>
    <name evidence="16" type="ORF">PPYR1160_LOCUS13868</name>
</gene>
<dbReference type="PROSITE" id="PS51192">
    <property type="entry name" value="HELICASE_ATP_BIND_1"/>
    <property type="match status" value="1"/>
</dbReference>
<evidence type="ECO:0000313" key="15">
    <source>
        <dbReference type="EMBL" id="CAD8264364.1"/>
    </source>
</evidence>
<dbReference type="GO" id="GO:0031491">
    <property type="term" value="F:nucleosome binding"/>
    <property type="evidence" value="ECO:0007669"/>
    <property type="project" value="InterPro"/>
</dbReference>
<dbReference type="PROSITE" id="PS51194">
    <property type="entry name" value="HELICASE_CTER"/>
    <property type="match status" value="1"/>
</dbReference>
<dbReference type="FunFam" id="3.40.50.10810:FF:000005">
    <property type="entry name" value="Photoperiod-independent early flowering 1"/>
    <property type="match status" value="1"/>
</dbReference>
<dbReference type="Pfam" id="PF00271">
    <property type="entry name" value="Helicase_C"/>
    <property type="match status" value="1"/>
</dbReference>
<dbReference type="Pfam" id="PF09111">
    <property type="entry name" value="SLIDE"/>
    <property type="match status" value="1"/>
</dbReference>
<keyword evidence="10" id="KW-0175">Coiled coil</keyword>
<dbReference type="PROSITE" id="PS51293">
    <property type="entry name" value="SANT"/>
    <property type="match status" value="1"/>
</dbReference>
<dbReference type="EMBL" id="HBEA01018248">
    <property type="protein sequence ID" value="CAD8264365.1"/>
    <property type="molecule type" value="Transcribed_RNA"/>
</dbReference>
<dbReference type="GO" id="GO:0003677">
    <property type="term" value="F:DNA binding"/>
    <property type="evidence" value="ECO:0007669"/>
    <property type="project" value="UniProtKB-KW"/>
</dbReference>
<feature type="compositionally biased region" description="Basic and acidic residues" evidence="11">
    <location>
        <begin position="79"/>
        <end position="100"/>
    </location>
</feature>
<dbReference type="SMART" id="SM00490">
    <property type="entry name" value="HELICc"/>
    <property type="match status" value="1"/>
</dbReference>
<evidence type="ECO:0000256" key="9">
    <source>
        <dbReference type="ARBA" id="ARBA00023242"/>
    </source>
</evidence>
<evidence type="ECO:0000256" key="3">
    <source>
        <dbReference type="ARBA" id="ARBA00022741"/>
    </source>
</evidence>
<evidence type="ECO:0000256" key="7">
    <source>
        <dbReference type="ARBA" id="ARBA00022853"/>
    </source>
</evidence>
<dbReference type="Gene3D" id="3.40.50.300">
    <property type="entry name" value="P-loop containing nucleotide triphosphate hydrolases"/>
    <property type="match status" value="1"/>
</dbReference>
<feature type="coiled-coil region" evidence="10">
    <location>
        <begin position="830"/>
        <end position="888"/>
    </location>
</feature>
<evidence type="ECO:0000313" key="16">
    <source>
        <dbReference type="EMBL" id="CAD8264365.1"/>
    </source>
</evidence>
<evidence type="ECO:0000256" key="8">
    <source>
        <dbReference type="ARBA" id="ARBA00023125"/>
    </source>
</evidence>
<feature type="compositionally biased region" description="Basic residues" evidence="11">
    <location>
        <begin position="169"/>
        <end position="179"/>
    </location>
</feature>
<evidence type="ECO:0000256" key="2">
    <source>
        <dbReference type="ARBA" id="ARBA00009687"/>
    </source>
</evidence>
<dbReference type="PANTHER" id="PTHR45623:SF49">
    <property type="entry name" value="SWI_SNF-RELATED MATRIX-ASSOCIATED ACTIN-DEPENDENT REGULATOR OF CHROMATIN SUBFAMILY A MEMBER 5"/>
    <property type="match status" value="1"/>
</dbReference>
<dbReference type="InterPro" id="IPR049730">
    <property type="entry name" value="SNF2/RAD54-like_C"/>
</dbReference>
<feature type="domain" description="Helicase C-terminal" evidence="13">
    <location>
        <begin position="524"/>
        <end position="675"/>
    </location>
</feature>
<dbReference type="GO" id="GO:0005634">
    <property type="term" value="C:nucleus"/>
    <property type="evidence" value="ECO:0007669"/>
    <property type="project" value="UniProtKB-SubCell"/>
</dbReference>
<evidence type="ECO:0000256" key="4">
    <source>
        <dbReference type="ARBA" id="ARBA00022801"/>
    </source>
</evidence>
<dbReference type="InterPro" id="IPR044754">
    <property type="entry name" value="Isw1/2_DEXHc"/>
</dbReference>
<dbReference type="InterPro" id="IPR001005">
    <property type="entry name" value="SANT/Myb"/>
</dbReference>
<comment type="subcellular location">
    <subcellularLocation>
        <location evidence="1">Nucleus</location>
    </subcellularLocation>
</comment>
<dbReference type="CDD" id="cd18793">
    <property type="entry name" value="SF2_C_SNF"/>
    <property type="match status" value="1"/>
</dbReference>
<dbReference type="SUPFAM" id="SSF101224">
    <property type="entry name" value="HAND domain of the nucleosome remodeling ATPase ISWI"/>
    <property type="match status" value="1"/>
</dbReference>
<evidence type="ECO:0008006" key="17">
    <source>
        <dbReference type="Google" id="ProtNLM"/>
    </source>
</evidence>
<feature type="domain" description="Helicase ATP-binding" evidence="12">
    <location>
        <begin position="229"/>
        <end position="394"/>
    </location>
</feature>
<dbReference type="SUPFAM" id="SSF52540">
    <property type="entry name" value="P-loop containing nucleoside triphosphate hydrolases"/>
    <property type="match status" value="2"/>
</dbReference>
<dbReference type="GO" id="GO:0140658">
    <property type="term" value="F:ATP-dependent chromatin remodeler activity"/>
    <property type="evidence" value="ECO:0007669"/>
    <property type="project" value="TreeGrafter"/>
</dbReference>
<dbReference type="InterPro" id="IPR036306">
    <property type="entry name" value="ISWI_HAND-dom_sf"/>
</dbReference>
<keyword evidence="7" id="KW-0156">Chromatin regulator</keyword>
<dbReference type="Gene3D" id="3.40.50.10810">
    <property type="entry name" value="Tandem AAA-ATPase domain"/>
    <property type="match status" value="1"/>
</dbReference>
<keyword evidence="9" id="KW-0539">Nucleus</keyword>
<accession>A0A6U0WH08</accession>
<dbReference type="Pfam" id="PF00176">
    <property type="entry name" value="SNF2-rel_dom"/>
    <property type="match status" value="1"/>
</dbReference>